<evidence type="ECO:0000256" key="2">
    <source>
        <dbReference type="ARBA" id="ARBA00007459"/>
    </source>
</evidence>
<accession>A0AAQ3STF5</accession>
<evidence type="ECO:0000256" key="3">
    <source>
        <dbReference type="ARBA" id="ARBA00022664"/>
    </source>
</evidence>
<feature type="region of interest" description="Disordered" evidence="5">
    <location>
        <begin position="247"/>
        <end position="275"/>
    </location>
</feature>
<keyword evidence="4" id="KW-0539">Nucleus</keyword>
<evidence type="ECO:0000259" key="6">
    <source>
        <dbReference type="Pfam" id="PF05182"/>
    </source>
</evidence>
<feature type="region of interest" description="Disordered" evidence="5">
    <location>
        <begin position="588"/>
        <end position="633"/>
    </location>
</feature>
<feature type="compositionally biased region" description="Low complexity" evidence="5">
    <location>
        <begin position="255"/>
        <end position="270"/>
    </location>
</feature>
<sequence>MDEDDEFGDLYTDILIPAQTPASTPAPSNTSPVETLPRPPPNPNPAPAAAAAVEDDDDWLLGGSDPIPGVDPTGDWVDEDDDGGDPVPVPKREAAAPAKPPPAADDLDPLMGGGAGDSGPAIPGLSSSAAAGAAGSDDWDSDSEDDIQIVLNETNGRRGLGEDEGDDEDGEDLVIVTDGPHIPGMEEQDWGEDPGAAGVEGERKDGSEPGKAAAAPGGRIGYSGGGPGFHQQHHSMFKYVRPGAPGASVGGVPGGPSQFRPSGPSGPFSGRGRGDWRPPAGRGMNKSFHSGYGMTPWGGSGRGFGGLDFTLPPHKTIFDIDVDAAFEEKPWKYPGADISDFFNFGLDEEKWKDFCKQLDQLRLESTMQSRIRVYESGRSEQDYDPDLPPELAAATGHPEISVDNRNKTDNGHTDFSAQGRGPTNVRAPVMTGRPIQVETNYTERYPSVDSRPHRMRESDSVIEIVCHGRDSVDDEAVDQTDKDSQGGNKGANDVEGKPYPSDKINNSGHNSNLAIKAEHRRQLPASSESDKLSTDVNVHSPPSYKTRGSPRRESIYFGAFWLLIFVEDIFLTGVPKIFILRPLKGSSLGQNSLRENESSSEVVPRQSSSKGRHDSRRENNVEGPETKGDSEGSLAAAADVADKLNKEGHFDDDDDDGRLALAGSVELDGDDAISDPNTPSETNEDDSLVHSGKKPKPISIEQPSGHNSSEPDELRTSENSKGRSGSSKDQQKRLESGEEVLQDRHSRRLNDVRKHHDVEERNLRRKDEYSRDVKPELERSHLPSRGREDISQSYANRDRVDTRGRSYDRVRETEIWPRREDSVHSRRGKEEDLRPEHTAEVGARHRNKVRPIERNDRDDDLHSRKRLDDGEWRGSRPRERSDMALNRRESLDDSHIKRNKDDDVRRTKPENEDMVHGYRAREDNNRRKRERDDAIDQKRRDDSGRMREKVDDRHHAKHKDDNWRQREREDRQRPKHENALTLHREEGRGTGRGSRVMDEKLVSGGRKKDEPRSSVLTKDNQDRTRQNEPSRRGQGVEENNMQNKGRSDVHPRDDNSNNERNSRQEKQNNNRSDPRHAGRDRHRESTRKGRNSESGEHDLHRSNKRRREDQESHRTGKVDAKEVNEQEHATLSKKSQNPQPDNSLVNQVEEDAMSDDENHEDSRRGRSKLERWTSHKEIEYSNIDDDSTQAFSSIKADVQAPTANDELGKSEVPGAVSNSDIKSSVDTGQTSDKMSEERDRHLDTVERLKRRSERFKLPMPGEKDAPQSKKVDTEVQPPQNESAAADMEVKPERPARKRRWTGS</sequence>
<feature type="compositionally biased region" description="Basic and acidic residues" evidence="5">
    <location>
        <begin position="712"/>
        <end position="721"/>
    </location>
</feature>
<feature type="compositionally biased region" description="Acidic residues" evidence="5">
    <location>
        <begin position="162"/>
        <end position="172"/>
    </location>
</feature>
<dbReference type="EMBL" id="CP144746">
    <property type="protein sequence ID" value="WVZ60331.1"/>
    <property type="molecule type" value="Genomic_DNA"/>
</dbReference>
<reference evidence="7 8" key="1">
    <citation type="submission" date="2024-02" db="EMBL/GenBank/DDBJ databases">
        <title>High-quality chromosome-scale genome assembly of Pensacola bahiagrass (Paspalum notatum Flugge var. saurae).</title>
        <authorList>
            <person name="Vega J.M."/>
            <person name="Podio M."/>
            <person name="Orjuela J."/>
            <person name="Siena L.A."/>
            <person name="Pessino S.C."/>
            <person name="Combes M.C."/>
            <person name="Mariac C."/>
            <person name="Albertini E."/>
            <person name="Pupilli F."/>
            <person name="Ortiz J.P.A."/>
            <person name="Leblanc O."/>
        </authorList>
    </citation>
    <scope>NUCLEOTIDE SEQUENCE [LARGE SCALE GENOMIC DNA]</scope>
    <source>
        <strain evidence="7">R1</strain>
        <tissue evidence="7">Leaf</tissue>
    </source>
</reference>
<dbReference type="GO" id="GO:0003723">
    <property type="term" value="F:RNA binding"/>
    <property type="evidence" value="ECO:0007669"/>
    <property type="project" value="TreeGrafter"/>
</dbReference>
<dbReference type="InterPro" id="IPR044976">
    <property type="entry name" value="FIPS5/FIPS3-like"/>
</dbReference>
<feature type="compositionally biased region" description="Basic and acidic residues" evidence="5">
    <location>
        <begin position="1019"/>
        <end position="1035"/>
    </location>
</feature>
<feature type="region of interest" description="Disordered" evidence="5">
    <location>
        <begin position="666"/>
        <end position="1303"/>
    </location>
</feature>
<feature type="compositionally biased region" description="Basic and acidic residues" evidence="5">
    <location>
        <begin position="1261"/>
        <end position="1273"/>
    </location>
</feature>
<comment type="similarity">
    <text evidence="2">Belongs to the FIP1 family.</text>
</comment>
<proteinExistence type="inferred from homology"/>
<dbReference type="Proteomes" id="UP001341281">
    <property type="component" value="Chromosome 02"/>
</dbReference>
<dbReference type="GO" id="GO:0016607">
    <property type="term" value="C:nuclear speck"/>
    <property type="evidence" value="ECO:0007669"/>
    <property type="project" value="TreeGrafter"/>
</dbReference>
<feature type="compositionally biased region" description="Basic and acidic residues" evidence="5">
    <location>
        <begin position="1160"/>
        <end position="1179"/>
    </location>
</feature>
<feature type="compositionally biased region" description="Basic and acidic residues" evidence="5">
    <location>
        <begin position="611"/>
        <end position="630"/>
    </location>
</feature>
<feature type="domain" description="Pre-mRNA polyadenylation factor Fip1" evidence="6">
    <location>
        <begin position="319"/>
        <end position="362"/>
    </location>
</feature>
<feature type="compositionally biased region" description="Acidic residues" evidence="5">
    <location>
        <begin position="137"/>
        <end position="147"/>
    </location>
</feature>
<dbReference type="PANTHER" id="PTHR36884:SF1">
    <property type="entry name" value="FIP1[V]-LIKE PROTEIN"/>
    <property type="match status" value="1"/>
</dbReference>
<keyword evidence="8" id="KW-1185">Reference proteome</keyword>
<feature type="compositionally biased region" description="Acidic residues" evidence="5">
    <location>
        <begin position="1148"/>
        <end position="1159"/>
    </location>
</feature>
<gene>
    <name evidence="7" type="ORF">U9M48_010374</name>
</gene>
<dbReference type="InterPro" id="IPR007854">
    <property type="entry name" value="Fip1_dom"/>
</dbReference>
<evidence type="ECO:0000256" key="4">
    <source>
        <dbReference type="ARBA" id="ARBA00023242"/>
    </source>
</evidence>
<feature type="compositionally biased region" description="Low complexity" evidence="5">
    <location>
        <begin position="126"/>
        <end position="136"/>
    </location>
</feature>
<feature type="region of interest" description="Disordered" evidence="5">
    <location>
        <begin position="376"/>
        <end position="457"/>
    </location>
</feature>
<feature type="compositionally biased region" description="Basic and acidic residues" evidence="5">
    <location>
        <begin position="400"/>
        <end position="412"/>
    </location>
</feature>
<keyword evidence="3" id="KW-0507">mRNA processing</keyword>
<name>A0AAQ3STF5_PASNO</name>
<feature type="region of interest" description="Disordered" evidence="5">
    <location>
        <begin position="470"/>
        <end position="549"/>
    </location>
</feature>
<feature type="compositionally biased region" description="Polar residues" evidence="5">
    <location>
        <begin position="1132"/>
        <end position="1146"/>
    </location>
</feature>
<feature type="region of interest" description="Disordered" evidence="5">
    <location>
        <begin position="1"/>
        <end position="220"/>
    </location>
</feature>
<feature type="compositionally biased region" description="Polar residues" evidence="5">
    <location>
        <begin position="503"/>
        <end position="513"/>
    </location>
</feature>
<organism evidence="7 8">
    <name type="scientific">Paspalum notatum var. saurae</name>
    <dbReference type="NCBI Taxonomy" id="547442"/>
    <lineage>
        <taxon>Eukaryota</taxon>
        <taxon>Viridiplantae</taxon>
        <taxon>Streptophyta</taxon>
        <taxon>Embryophyta</taxon>
        <taxon>Tracheophyta</taxon>
        <taxon>Spermatophyta</taxon>
        <taxon>Magnoliopsida</taxon>
        <taxon>Liliopsida</taxon>
        <taxon>Poales</taxon>
        <taxon>Poaceae</taxon>
        <taxon>PACMAD clade</taxon>
        <taxon>Panicoideae</taxon>
        <taxon>Andropogonodae</taxon>
        <taxon>Paspaleae</taxon>
        <taxon>Paspalinae</taxon>
        <taxon>Paspalum</taxon>
    </lineage>
</organism>
<evidence type="ECO:0000313" key="7">
    <source>
        <dbReference type="EMBL" id="WVZ60331.1"/>
    </source>
</evidence>
<feature type="compositionally biased region" description="Low complexity" evidence="5">
    <location>
        <begin position="17"/>
        <end position="32"/>
    </location>
</feature>
<feature type="compositionally biased region" description="Basic and acidic residues" evidence="5">
    <location>
        <begin position="1233"/>
        <end position="1247"/>
    </location>
</feature>
<feature type="compositionally biased region" description="Pro residues" evidence="5">
    <location>
        <begin position="37"/>
        <end position="46"/>
    </location>
</feature>
<evidence type="ECO:0000256" key="1">
    <source>
        <dbReference type="ARBA" id="ARBA00004123"/>
    </source>
</evidence>
<evidence type="ECO:0000256" key="5">
    <source>
        <dbReference type="SAM" id="MobiDB-lite"/>
    </source>
</evidence>
<feature type="compositionally biased region" description="Low complexity" evidence="5">
    <location>
        <begin position="599"/>
        <end position="609"/>
    </location>
</feature>
<feature type="compositionally biased region" description="Basic and acidic residues" evidence="5">
    <location>
        <begin position="1045"/>
        <end position="1130"/>
    </location>
</feature>
<comment type="subcellular location">
    <subcellularLocation>
        <location evidence="1">Nucleus</location>
    </subcellularLocation>
</comment>
<dbReference type="Pfam" id="PF05182">
    <property type="entry name" value="Fip1"/>
    <property type="match status" value="1"/>
</dbReference>
<feature type="compositionally biased region" description="Basic and acidic residues" evidence="5">
    <location>
        <begin position="729"/>
        <end position="843"/>
    </location>
</feature>
<dbReference type="PANTHER" id="PTHR36884">
    <property type="entry name" value="FIP1[III]-LIKE PROTEIN"/>
    <property type="match status" value="1"/>
</dbReference>
<feature type="compositionally biased region" description="Polar residues" evidence="5">
    <location>
        <begin position="1216"/>
        <end position="1232"/>
    </location>
</feature>
<dbReference type="GO" id="GO:0006397">
    <property type="term" value="P:mRNA processing"/>
    <property type="evidence" value="ECO:0007669"/>
    <property type="project" value="UniProtKB-KW"/>
</dbReference>
<protein>
    <recommendedName>
        <fullName evidence="6">Pre-mRNA polyadenylation factor Fip1 domain-containing protein</fullName>
    </recommendedName>
</protein>
<evidence type="ECO:0000313" key="8">
    <source>
        <dbReference type="Proteomes" id="UP001341281"/>
    </source>
</evidence>
<feature type="compositionally biased region" description="Basic and acidic residues" evidence="5">
    <location>
        <begin position="850"/>
        <end position="1012"/>
    </location>
</feature>